<dbReference type="SUPFAM" id="SSF110857">
    <property type="entry name" value="Gamma-glutamyl cyclotransferase-like"/>
    <property type="match status" value="2"/>
</dbReference>
<evidence type="ECO:0000313" key="4">
    <source>
        <dbReference type="Proteomes" id="UP001595989"/>
    </source>
</evidence>
<name>A0ABV9DGQ8_9BACI</name>
<sequence length="282" mass="32270">MPKLFVYGTLRRGEKNYNLLGGAANIYRQCWTEGTLYDTGLGYPALEPTETDRIFGELYNVSDAQLKEIDELESYVEGAPNNLFERVPAKVFNDIGEECEAYTYTSGLPESGRAKRIQSGDWLVYNYLKQDKLLYFAYGSCMDNERFRIAKVDQHFLNIKGRGTVDEFEFKFSRDSEDGGKADLVENKLEKVEGVVYEVEEEAIEYLYKREGVYSKAYRPAVIPVTMDGTIYQAITFIGIDKSDETAPTNLYGTEIIRGGKEYLSDDYIKKIKKKIDKFLVN</sequence>
<dbReference type="Pfam" id="PF13772">
    <property type="entry name" value="AIG2_2"/>
    <property type="match status" value="1"/>
</dbReference>
<evidence type="ECO:0000256" key="1">
    <source>
        <dbReference type="ARBA" id="ARBA00023239"/>
    </source>
</evidence>
<protein>
    <submittedName>
        <fullName evidence="3">Gamma-glutamylcyclotransferase</fullName>
    </submittedName>
</protein>
<evidence type="ECO:0000313" key="3">
    <source>
        <dbReference type="EMBL" id="MFC4557258.1"/>
    </source>
</evidence>
<dbReference type="InterPro" id="IPR013024">
    <property type="entry name" value="GGCT-like"/>
</dbReference>
<organism evidence="3 4">
    <name type="scientific">Virgibacillus kekensis</name>
    <dbReference type="NCBI Taxonomy" id="202261"/>
    <lineage>
        <taxon>Bacteria</taxon>
        <taxon>Bacillati</taxon>
        <taxon>Bacillota</taxon>
        <taxon>Bacilli</taxon>
        <taxon>Bacillales</taxon>
        <taxon>Bacillaceae</taxon>
        <taxon>Virgibacillus</taxon>
    </lineage>
</organism>
<keyword evidence="1" id="KW-0456">Lyase</keyword>
<dbReference type="PANTHER" id="PTHR12935:SF0">
    <property type="entry name" value="GAMMA-GLUTAMYLCYCLOTRANSFERASE"/>
    <property type="match status" value="1"/>
</dbReference>
<dbReference type="Proteomes" id="UP001595989">
    <property type="component" value="Unassembled WGS sequence"/>
</dbReference>
<dbReference type="Gene3D" id="3.10.490.10">
    <property type="entry name" value="Gamma-glutamyl cyclotransferase-like"/>
    <property type="match status" value="2"/>
</dbReference>
<reference evidence="4" key="1">
    <citation type="journal article" date="2019" name="Int. J. Syst. Evol. Microbiol.">
        <title>The Global Catalogue of Microorganisms (GCM) 10K type strain sequencing project: providing services to taxonomists for standard genome sequencing and annotation.</title>
        <authorList>
            <consortium name="The Broad Institute Genomics Platform"/>
            <consortium name="The Broad Institute Genome Sequencing Center for Infectious Disease"/>
            <person name="Wu L."/>
            <person name="Ma J."/>
        </authorList>
    </citation>
    <scope>NUCLEOTIDE SEQUENCE [LARGE SCALE GENOMIC DNA]</scope>
    <source>
        <strain evidence="4">CGMCC 4.7426</strain>
    </source>
</reference>
<accession>A0ABV9DGQ8</accession>
<gene>
    <name evidence="3" type="ORF">ACFO3D_03400</name>
</gene>
<comment type="caution">
    <text evidence="3">The sequence shown here is derived from an EMBL/GenBank/DDBJ whole genome shotgun (WGS) entry which is preliminary data.</text>
</comment>
<dbReference type="RefSeq" id="WP_390293199.1">
    <property type="nucleotide sequence ID" value="NZ_JBHSFU010000003.1"/>
</dbReference>
<feature type="domain" description="Gamma-glutamylcyclotransferase AIG2-like" evidence="2">
    <location>
        <begin position="4"/>
        <end position="123"/>
    </location>
</feature>
<dbReference type="InterPro" id="IPR036568">
    <property type="entry name" value="GGCT-like_sf"/>
</dbReference>
<dbReference type="EMBL" id="JBHSFU010000003">
    <property type="protein sequence ID" value="MFC4557258.1"/>
    <property type="molecule type" value="Genomic_DNA"/>
</dbReference>
<evidence type="ECO:0000259" key="2">
    <source>
        <dbReference type="Pfam" id="PF06094"/>
    </source>
</evidence>
<dbReference type="CDD" id="cd06661">
    <property type="entry name" value="GGCT_like"/>
    <property type="match status" value="1"/>
</dbReference>
<dbReference type="Pfam" id="PF06094">
    <property type="entry name" value="GGACT"/>
    <property type="match status" value="1"/>
</dbReference>
<proteinExistence type="predicted"/>
<dbReference type="PANTHER" id="PTHR12935">
    <property type="entry name" value="GAMMA-GLUTAMYLCYCLOTRANSFERASE"/>
    <property type="match status" value="1"/>
</dbReference>
<dbReference type="InterPro" id="IPR009288">
    <property type="entry name" value="AIG2-like_dom"/>
</dbReference>
<keyword evidence="4" id="KW-1185">Reference proteome</keyword>
<dbReference type="InterPro" id="IPR017939">
    <property type="entry name" value="G-Glutamylcylcotransferase"/>
</dbReference>